<sequence length="795" mass="79682">MKATMSAPHIQVIALPTQAKTAESFEFKPNAGTPGQVLRIPAKAGVTYQLKDLAREGQKAPEMVKAKRVGKHLEITFESGNEGPDLVLENYYDVVTDGSMSLVGEAENGHMYEYAVSNANSNTPLALVTPSQGSVNAVLGSAEFIQSSGAALSEQSLTPLFALLGGVGIAGVSGAVQGKQDNAASAAALKTLQAAAQANNASTSTTSLETYSAAGITGVTQDNLAAINNALNTAAVSGTHVDTAAKVQAIVDAYNAILGEANGATPDTTPVGNPTASQYQAIGANIGLAATNAKNLALLNDIVGAKEKSSVDTVAEINELARIANAIQLVATGGKPNPTLTAADFDKAGITGVTDANLAAVVASLMSKADNGTQSDSLKELQDVVTTANNALAKFEAYKNGRSDDPEALTVDDYAEAGITGVTTDNLAAVNAQVLAAKAGEANSVGEVQGLVTAGNNALAKIENYDGTTALSVNDYAAAGITGVTADNLAAVNAQVLAAKAGEANSVAKVQDLVTDGNNALAKIENYDGTTALGLEDYAEAGITGVTTNNLAAVNAQVLAAKAGEANSVAEVQGLVTDGNNALAKIENYDGTNALSVNDYAAAGITGVTTDNLAAVNAQVLAAKTGEANSVAEVQGLVTAGNTALAKIENYNGTTALGLEDYAAAGITGVTAENLAAVNAQVLAAKAGEADSVVEVQDLVTAGNNALAKIENYDGTTALSMDDYAAAGITGVTTNNLAAVNAQVLAAKAGEANSVVEVQDLVTAGNTALAKIENYNGTTALNVEDYAAAGITGVT</sequence>
<accession>A0A2T7UA66</accession>
<feature type="non-terminal residue" evidence="1">
    <location>
        <position position="795"/>
    </location>
</feature>
<dbReference type="AlphaFoldDB" id="A0A2T7UA66"/>
<dbReference type="EMBL" id="LFYT02000027">
    <property type="protein sequence ID" value="PVE41564.1"/>
    <property type="molecule type" value="Genomic_DNA"/>
</dbReference>
<evidence type="ECO:0000313" key="2">
    <source>
        <dbReference type="Proteomes" id="UP000037507"/>
    </source>
</evidence>
<evidence type="ECO:0000313" key="1">
    <source>
        <dbReference type="EMBL" id="PVE41564.1"/>
    </source>
</evidence>
<organism evidence="1 2">
    <name type="scientific">Limnohabitans planktonicus II-D5</name>
    <dbReference type="NCBI Taxonomy" id="1293045"/>
    <lineage>
        <taxon>Bacteria</taxon>
        <taxon>Pseudomonadati</taxon>
        <taxon>Pseudomonadota</taxon>
        <taxon>Betaproteobacteria</taxon>
        <taxon>Burkholderiales</taxon>
        <taxon>Comamonadaceae</taxon>
        <taxon>Limnohabitans</taxon>
    </lineage>
</organism>
<dbReference type="Proteomes" id="UP000037507">
    <property type="component" value="Unassembled WGS sequence"/>
</dbReference>
<comment type="caution">
    <text evidence="1">The sequence shown here is derived from an EMBL/GenBank/DDBJ whole genome shotgun (WGS) entry which is preliminary data.</text>
</comment>
<keyword evidence="2" id="KW-1185">Reference proteome</keyword>
<proteinExistence type="predicted"/>
<reference evidence="1" key="1">
    <citation type="submission" date="2017-04" db="EMBL/GenBank/DDBJ databases">
        <title>Unexpected and diverse lifestyles within the genus Limnohabitans.</title>
        <authorList>
            <person name="Kasalicky V."/>
            <person name="Mehrshad M."/>
            <person name="Andrei S.-A."/>
            <person name="Salcher M."/>
            <person name="Kratochvilova H."/>
            <person name="Simek K."/>
            <person name="Ghai R."/>
        </authorList>
    </citation>
    <scope>NUCLEOTIDE SEQUENCE [LARGE SCALE GENOMIC DNA]</scope>
    <source>
        <strain evidence="1">II-D5</strain>
    </source>
</reference>
<gene>
    <name evidence="1" type="ORF">H663_016370</name>
</gene>
<name>A0A2T7UA66_9BURK</name>
<protein>
    <submittedName>
        <fullName evidence="1">Uncharacterized protein</fullName>
    </submittedName>
</protein>